<dbReference type="SUPFAM" id="SSF53067">
    <property type="entry name" value="Actin-like ATPase domain"/>
    <property type="match status" value="1"/>
</dbReference>
<dbReference type="AlphaFoldDB" id="A0A6F9XLU0"/>
<evidence type="ECO:0000313" key="3">
    <source>
        <dbReference type="EMBL" id="GET06222.1"/>
    </source>
</evidence>
<feature type="domain" description="Actin-like protein N-terminal" evidence="1">
    <location>
        <begin position="10"/>
        <end position="189"/>
    </location>
</feature>
<organism evidence="3">
    <name type="scientific">Ligilactobacillus agilis</name>
    <dbReference type="NCBI Taxonomy" id="1601"/>
    <lineage>
        <taxon>Bacteria</taxon>
        <taxon>Bacillati</taxon>
        <taxon>Bacillota</taxon>
        <taxon>Bacilli</taxon>
        <taxon>Lactobacillales</taxon>
        <taxon>Lactobacillaceae</taxon>
        <taxon>Ligilactobacillus</taxon>
    </lineage>
</organism>
<evidence type="ECO:0000259" key="2">
    <source>
        <dbReference type="Pfam" id="PF21522"/>
    </source>
</evidence>
<reference evidence="3" key="1">
    <citation type="submission" date="2019-10" db="EMBL/GenBank/DDBJ databases">
        <title>Lactobacillus agilis SY212 Whole Genome Sequencing Project.</title>
        <authorList>
            <person name="Suzuki S."/>
            <person name="Endo A."/>
            <person name="Maeno S."/>
            <person name="Shiwa Y."/>
            <person name="Matsutani M."/>
            <person name="Kajikawa A."/>
        </authorList>
    </citation>
    <scope>NUCLEOTIDE SEQUENCE</scope>
    <source>
        <strain evidence="3">SY212</strain>
    </source>
</reference>
<dbReference type="CDD" id="cd24023">
    <property type="entry name" value="ASKHA_NBD_ParM_Alp7A-like"/>
    <property type="match status" value="1"/>
</dbReference>
<dbReference type="Pfam" id="PF21522">
    <property type="entry name" value="MreB-like_C"/>
    <property type="match status" value="1"/>
</dbReference>
<feature type="domain" description="Actin homologue MreB-like C-terminal" evidence="2">
    <location>
        <begin position="241"/>
        <end position="359"/>
    </location>
</feature>
<sequence length="413" mass="46003">MSKKIYTVANDLGYGSMKLTINEDRYNIPSVISLQKENDITKPVSFDNKTQEKNYINELIDNLDVTITSPSVKTIGRFLIGKRATISNSTARRFNVNSFKGKADEDLSLILTLSSIAAHVVKDNYESDEELPSSLKAKVIMATALPIKEGKSETVTENYRNRFLNKKHTVTILNFEEPIQVEIEFVNVYIGLEGNMAQVSIRTPNKELKDSIWQEVKKDYPKIAESISIDDIINANNTFGIDIGEGTTDFTVITDGKLNSSASSSIKQGYGKILEKSAVILQDKNVNVKSRTDLIRLLNQPHNYFNDGLIATANEVISEQADSLIDAINEQLMATLNDNPGSLPLVIYVFGGGAQPLNESSSIKQRLEETFNGFTGNQNRPVIFIDKKFSQRLNNCGLETIAKVLTDKYQKNN</sequence>
<dbReference type="Gene3D" id="3.30.420.40">
    <property type="match status" value="2"/>
</dbReference>
<name>A0A6F9XLU0_9LACO</name>
<protein>
    <submittedName>
        <fullName evidence="3">Uncharacterized protein</fullName>
    </submittedName>
</protein>
<gene>
    <name evidence="3" type="ORF">SY212_12520</name>
</gene>
<dbReference type="RefSeq" id="WP_172584722.1">
    <property type="nucleotide sequence ID" value="NZ_BLAM01000125.1"/>
</dbReference>
<comment type="caution">
    <text evidence="3">The sequence shown here is derived from an EMBL/GenBank/DDBJ whole genome shotgun (WGS) entry which is preliminary data.</text>
</comment>
<accession>A0A6F9XLU0</accession>
<dbReference type="InterPro" id="IPR049067">
    <property type="entry name" value="MreB-like_C"/>
</dbReference>
<dbReference type="InterPro" id="IPR043129">
    <property type="entry name" value="ATPase_NBD"/>
</dbReference>
<dbReference type="InterPro" id="IPR040607">
    <property type="entry name" value="ALP_N"/>
</dbReference>
<proteinExistence type="predicted"/>
<evidence type="ECO:0000259" key="1">
    <source>
        <dbReference type="Pfam" id="PF17989"/>
    </source>
</evidence>
<dbReference type="Proteomes" id="UP000494265">
    <property type="component" value="Unassembled WGS sequence"/>
</dbReference>
<dbReference type="EMBL" id="BLAM01000125">
    <property type="protein sequence ID" value="GET06222.1"/>
    <property type="molecule type" value="Genomic_DNA"/>
</dbReference>
<dbReference type="Pfam" id="PF17989">
    <property type="entry name" value="ALP_N"/>
    <property type="match status" value="1"/>
</dbReference>